<feature type="domain" description="GST C-terminal" evidence="7">
    <location>
        <begin position="458"/>
        <end position="582"/>
    </location>
</feature>
<proteinExistence type="inferred from homology"/>
<dbReference type="GO" id="GO:0005737">
    <property type="term" value="C:cytoplasm"/>
    <property type="evidence" value="ECO:0007669"/>
    <property type="project" value="TreeGrafter"/>
</dbReference>
<dbReference type="CDD" id="cd03185">
    <property type="entry name" value="GST_C_Tau"/>
    <property type="match status" value="2"/>
</dbReference>
<evidence type="ECO:0000256" key="1">
    <source>
        <dbReference type="ARBA" id="ARBA00012452"/>
    </source>
</evidence>
<comment type="caution">
    <text evidence="8">The sequence shown here is derived from an EMBL/GenBank/DDBJ whole genome shotgun (WGS) entry which is preliminary data.</text>
</comment>
<dbReference type="Proteomes" id="UP001206925">
    <property type="component" value="Unassembled WGS sequence"/>
</dbReference>
<dbReference type="SFLD" id="SFLDG01152">
    <property type="entry name" value="Main.3:_Omega-_and_Tau-like"/>
    <property type="match status" value="2"/>
</dbReference>
<dbReference type="PROSITE" id="PS50405">
    <property type="entry name" value="GST_CTER"/>
    <property type="match status" value="2"/>
</dbReference>
<dbReference type="InterPro" id="IPR010987">
    <property type="entry name" value="Glutathione-S-Trfase_C-like"/>
</dbReference>
<dbReference type="InterPro" id="IPR040079">
    <property type="entry name" value="Glutathione_S-Trfase"/>
</dbReference>
<evidence type="ECO:0000259" key="6">
    <source>
        <dbReference type="PROSITE" id="PS50404"/>
    </source>
</evidence>
<evidence type="ECO:0000313" key="9">
    <source>
        <dbReference type="Proteomes" id="UP001206925"/>
    </source>
</evidence>
<dbReference type="PANTHER" id="PTHR11260:SF676">
    <property type="entry name" value="GLUTATHIONE S-TRANSFERASE U8"/>
    <property type="match status" value="1"/>
</dbReference>
<dbReference type="Pfam" id="PF00043">
    <property type="entry name" value="GST_C"/>
    <property type="match status" value="2"/>
</dbReference>
<dbReference type="EC" id="2.5.1.18" evidence="1"/>
<evidence type="ECO:0000256" key="4">
    <source>
        <dbReference type="ARBA" id="ARBA00047960"/>
    </source>
</evidence>
<dbReference type="GO" id="GO:0004364">
    <property type="term" value="F:glutathione transferase activity"/>
    <property type="evidence" value="ECO:0007669"/>
    <property type="project" value="UniProtKB-EC"/>
</dbReference>
<organism evidence="8 9">
    <name type="scientific">Ambrosia artemisiifolia</name>
    <name type="common">Common ragweed</name>
    <dbReference type="NCBI Taxonomy" id="4212"/>
    <lineage>
        <taxon>Eukaryota</taxon>
        <taxon>Viridiplantae</taxon>
        <taxon>Streptophyta</taxon>
        <taxon>Embryophyta</taxon>
        <taxon>Tracheophyta</taxon>
        <taxon>Spermatophyta</taxon>
        <taxon>Magnoliopsida</taxon>
        <taxon>eudicotyledons</taxon>
        <taxon>Gunneridae</taxon>
        <taxon>Pentapetalae</taxon>
        <taxon>asterids</taxon>
        <taxon>campanulids</taxon>
        <taxon>Asterales</taxon>
        <taxon>Asteraceae</taxon>
        <taxon>Asteroideae</taxon>
        <taxon>Heliantheae alliance</taxon>
        <taxon>Heliantheae</taxon>
        <taxon>Ambrosia</taxon>
    </lineage>
</organism>
<evidence type="ECO:0000256" key="3">
    <source>
        <dbReference type="ARBA" id="ARBA00025743"/>
    </source>
</evidence>
<dbReference type="SUPFAM" id="SSF47616">
    <property type="entry name" value="GST C-terminal domain-like"/>
    <property type="match status" value="3"/>
</dbReference>
<dbReference type="AlphaFoldDB" id="A0AAD5CYY5"/>
<dbReference type="InterPro" id="IPR036282">
    <property type="entry name" value="Glutathione-S-Trfase_C_sf"/>
</dbReference>
<accession>A0AAD5CYY5</accession>
<dbReference type="FunFam" id="1.20.1050.10:FF:000012">
    <property type="entry name" value="Tau class glutathione S-transferase"/>
    <property type="match status" value="2"/>
</dbReference>
<dbReference type="EMBL" id="JAMZMK010006235">
    <property type="protein sequence ID" value="KAI7749985.1"/>
    <property type="molecule type" value="Genomic_DNA"/>
</dbReference>
<keyword evidence="5" id="KW-0175">Coiled coil</keyword>
<comment type="catalytic activity">
    <reaction evidence="4">
        <text>RX + glutathione = an S-substituted glutathione + a halide anion + H(+)</text>
        <dbReference type="Rhea" id="RHEA:16437"/>
        <dbReference type="ChEBI" id="CHEBI:15378"/>
        <dbReference type="ChEBI" id="CHEBI:16042"/>
        <dbReference type="ChEBI" id="CHEBI:17792"/>
        <dbReference type="ChEBI" id="CHEBI:57925"/>
        <dbReference type="ChEBI" id="CHEBI:90779"/>
        <dbReference type="EC" id="2.5.1.18"/>
    </reaction>
</comment>
<dbReference type="GO" id="GO:0006749">
    <property type="term" value="P:glutathione metabolic process"/>
    <property type="evidence" value="ECO:0007669"/>
    <property type="project" value="InterPro"/>
</dbReference>
<feature type="coiled-coil region" evidence="5">
    <location>
        <begin position="330"/>
        <end position="357"/>
    </location>
</feature>
<dbReference type="SFLD" id="SFLDG00358">
    <property type="entry name" value="Main_(cytGST)"/>
    <property type="match status" value="2"/>
</dbReference>
<dbReference type="InterPro" id="IPR004046">
    <property type="entry name" value="GST_C"/>
</dbReference>
<keyword evidence="2" id="KW-0808">Transferase</keyword>
<dbReference type="InterPro" id="IPR045074">
    <property type="entry name" value="GST_C_Tau"/>
</dbReference>
<comment type="similarity">
    <text evidence="3">Belongs to the GST superfamily. Tau family.</text>
</comment>
<feature type="coiled-coil region" evidence="5">
    <location>
        <begin position="115"/>
        <end position="142"/>
    </location>
</feature>
<feature type="domain" description="GST C-terminal" evidence="7">
    <location>
        <begin position="87"/>
        <end position="210"/>
    </location>
</feature>
<sequence>MAYEVKLYGVDISPFVGRVKIALNLKGIKYEFIEEDLDNKSADLLKYNPVYKKVPVLLHNGNPISESLVIVEYIDDVWEGLPIMPTAAYEKAQARFWANFIADKCRPALLKALGSHGEEQDVAEAHKQLQFLENELNAKGNKFFGGDNINLVDIFAGYIAYWVAAAEEALGIEVVTKDKFPKITEWCGNYINCQVVKDDLPPKESLVAYYKQWFAFCTFVGLNSECESSSTKHRFSSYNRNNKMAYQVKLYGVEVSPFVGRVKIALNLKGIKYEYIEEDLDNKSPDLVKYNPIYKKVPVLLHNGNLISESLVIIEYIDDCHPALIKALGSHGEEQDIAEAHKQLQFLENELNAKGNKFFGGDNINLVDIFAGYIAYWLYGTEISPFVTRVKIALNLKGIKYQLIQEDLNNKSPDLLKYNPVHKKVPVLVHNGNPISESVVIVEYIDDVWKGVPIMPDDAYKKAQARFWVKFIVEKVHRAVFKAISSHGEEQTVAEAHEQLQFLENELNVKGCKFFGGDSIGLVDVCAGYTVFWAGAAEEAIGTSKVVSKDKFPKIIEWCDNCINCQVVKDGLPPRESLVAYYKRWFGTA</sequence>
<dbReference type="Gene3D" id="1.20.1050.10">
    <property type="match status" value="2"/>
</dbReference>
<dbReference type="InterPro" id="IPR004045">
    <property type="entry name" value="Glutathione_S-Trfase_N"/>
</dbReference>
<evidence type="ECO:0000256" key="2">
    <source>
        <dbReference type="ARBA" id="ARBA00022679"/>
    </source>
</evidence>
<dbReference type="SFLD" id="SFLDS00019">
    <property type="entry name" value="Glutathione_Transferase_(cytos"/>
    <property type="match status" value="2"/>
</dbReference>
<dbReference type="InterPro" id="IPR045073">
    <property type="entry name" value="Omega/Tau-like"/>
</dbReference>
<dbReference type="SUPFAM" id="SSF52833">
    <property type="entry name" value="Thioredoxin-like"/>
    <property type="match status" value="3"/>
</dbReference>
<dbReference type="Gene3D" id="3.40.30.10">
    <property type="entry name" value="Glutaredoxin"/>
    <property type="match status" value="3"/>
</dbReference>
<dbReference type="Pfam" id="PF02798">
    <property type="entry name" value="GST_N"/>
    <property type="match status" value="1"/>
</dbReference>
<evidence type="ECO:0000313" key="8">
    <source>
        <dbReference type="EMBL" id="KAI7749985.1"/>
    </source>
</evidence>
<gene>
    <name evidence="8" type="ORF">M8C21_021203</name>
</gene>
<dbReference type="PANTHER" id="PTHR11260">
    <property type="entry name" value="GLUTATHIONE S-TRANSFERASE, GST, SUPERFAMILY, GST DOMAIN CONTAINING"/>
    <property type="match status" value="1"/>
</dbReference>
<protein>
    <recommendedName>
        <fullName evidence="1">glutathione transferase</fullName>
        <ecNumber evidence="1">2.5.1.18</ecNumber>
    </recommendedName>
</protein>
<feature type="domain" description="GST N-terminal" evidence="6">
    <location>
        <begin position="374"/>
        <end position="453"/>
    </location>
</feature>
<dbReference type="InterPro" id="IPR036249">
    <property type="entry name" value="Thioredoxin-like_sf"/>
</dbReference>
<feature type="domain" description="GST N-terminal" evidence="6">
    <location>
        <begin position="246"/>
        <end position="325"/>
    </location>
</feature>
<dbReference type="PROSITE" id="PS50404">
    <property type="entry name" value="GST_NTER"/>
    <property type="match status" value="3"/>
</dbReference>
<dbReference type="CDD" id="cd03058">
    <property type="entry name" value="GST_N_Tau"/>
    <property type="match status" value="3"/>
</dbReference>
<dbReference type="Pfam" id="PF13417">
    <property type="entry name" value="GST_N_3"/>
    <property type="match status" value="2"/>
</dbReference>
<evidence type="ECO:0000256" key="5">
    <source>
        <dbReference type="SAM" id="Coils"/>
    </source>
</evidence>
<dbReference type="FunFam" id="3.40.30.10:FF:000044">
    <property type="entry name" value="Glutathione S-transferase GSTU6"/>
    <property type="match status" value="2"/>
</dbReference>
<feature type="domain" description="GST N-terminal" evidence="6">
    <location>
        <begin position="3"/>
        <end position="82"/>
    </location>
</feature>
<evidence type="ECO:0000259" key="7">
    <source>
        <dbReference type="PROSITE" id="PS50405"/>
    </source>
</evidence>
<name>A0AAD5CYY5_AMBAR</name>
<reference evidence="8" key="1">
    <citation type="submission" date="2022-06" db="EMBL/GenBank/DDBJ databases">
        <title>Uncovering the hologenomic basis of an extraordinary plant invasion.</title>
        <authorList>
            <person name="Bieker V.C."/>
            <person name="Martin M.D."/>
            <person name="Gilbert T."/>
            <person name="Hodgins K."/>
            <person name="Battlay P."/>
            <person name="Petersen B."/>
            <person name="Wilson J."/>
        </authorList>
    </citation>
    <scope>NUCLEOTIDE SEQUENCE</scope>
    <source>
        <strain evidence="8">AA19_3_7</strain>
        <tissue evidence="8">Leaf</tissue>
    </source>
</reference>
<keyword evidence="9" id="KW-1185">Reference proteome</keyword>